<dbReference type="Pfam" id="PF04535">
    <property type="entry name" value="CASP_dom"/>
    <property type="match status" value="1"/>
</dbReference>
<comment type="subcellular location">
    <subcellularLocation>
        <location evidence="1 7">Cell membrane</location>
        <topology evidence="1 7">Multi-pass membrane protein</topology>
    </subcellularLocation>
</comment>
<evidence type="ECO:0000259" key="8">
    <source>
        <dbReference type="Pfam" id="PF04535"/>
    </source>
</evidence>
<feature type="transmembrane region" description="Helical" evidence="7">
    <location>
        <begin position="94"/>
        <end position="115"/>
    </location>
</feature>
<evidence type="ECO:0000256" key="2">
    <source>
        <dbReference type="ARBA" id="ARBA00007651"/>
    </source>
</evidence>
<dbReference type="EMBL" id="JACBKZ010000001">
    <property type="protein sequence ID" value="KAF5961808.1"/>
    <property type="molecule type" value="Genomic_DNA"/>
</dbReference>
<evidence type="ECO:0000256" key="4">
    <source>
        <dbReference type="ARBA" id="ARBA00022692"/>
    </source>
</evidence>
<evidence type="ECO:0000256" key="7">
    <source>
        <dbReference type="RuleBase" id="RU361233"/>
    </source>
</evidence>
<reference evidence="10" key="1">
    <citation type="journal article" date="2020" name="Nat. Commun.">
        <title>Genome assembly of wild tea tree DASZ reveals pedigree and selection history of tea varieties.</title>
        <authorList>
            <person name="Zhang W."/>
            <person name="Zhang Y."/>
            <person name="Qiu H."/>
            <person name="Guo Y."/>
            <person name="Wan H."/>
            <person name="Zhang X."/>
            <person name="Scossa F."/>
            <person name="Alseekh S."/>
            <person name="Zhang Q."/>
            <person name="Wang P."/>
            <person name="Xu L."/>
            <person name="Schmidt M.H."/>
            <person name="Jia X."/>
            <person name="Li D."/>
            <person name="Zhu A."/>
            <person name="Guo F."/>
            <person name="Chen W."/>
            <person name="Ni D."/>
            <person name="Usadel B."/>
            <person name="Fernie A.R."/>
            <person name="Wen W."/>
        </authorList>
    </citation>
    <scope>NUCLEOTIDE SEQUENCE [LARGE SCALE GENOMIC DNA]</scope>
    <source>
        <strain evidence="10">cv. G240</strain>
    </source>
</reference>
<keyword evidence="10" id="KW-1185">Reference proteome</keyword>
<dbReference type="InterPro" id="IPR044173">
    <property type="entry name" value="CASPL"/>
</dbReference>
<organism evidence="9 10">
    <name type="scientific">Camellia sinensis</name>
    <name type="common">Tea plant</name>
    <name type="synonym">Thea sinensis</name>
    <dbReference type="NCBI Taxonomy" id="4442"/>
    <lineage>
        <taxon>Eukaryota</taxon>
        <taxon>Viridiplantae</taxon>
        <taxon>Streptophyta</taxon>
        <taxon>Embryophyta</taxon>
        <taxon>Tracheophyta</taxon>
        <taxon>Spermatophyta</taxon>
        <taxon>Magnoliopsida</taxon>
        <taxon>eudicotyledons</taxon>
        <taxon>Gunneridae</taxon>
        <taxon>Pentapetalae</taxon>
        <taxon>asterids</taxon>
        <taxon>Ericales</taxon>
        <taxon>Theaceae</taxon>
        <taxon>Camellia</taxon>
    </lineage>
</organism>
<feature type="transmembrane region" description="Helical" evidence="7">
    <location>
        <begin position="43"/>
        <end position="62"/>
    </location>
</feature>
<feature type="domain" description="Casparian strip membrane protein" evidence="8">
    <location>
        <begin position="36"/>
        <end position="140"/>
    </location>
</feature>
<dbReference type="InterPro" id="IPR006702">
    <property type="entry name" value="CASP_dom"/>
</dbReference>
<feature type="transmembrane region" description="Helical" evidence="7">
    <location>
        <begin position="127"/>
        <end position="145"/>
    </location>
</feature>
<keyword evidence="3 7" id="KW-1003">Cell membrane</keyword>
<comment type="similarity">
    <text evidence="2 7">Belongs to the Casparian strip membrane proteins (CASP) family.</text>
</comment>
<evidence type="ECO:0000256" key="5">
    <source>
        <dbReference type="ARBA" id="ARBA00022989"/>
    </source>
</evidence>
<dbReference type="Proteomes" id="UP000593564">
    <property type="component" value="Unassembled WGS sequence"/>
</dbReference>
<dbReference type="PANTHER" id="PTHR36488:SF12">
    <property type="entry name" value="CASP-LIKE PROTEIN"/>
    <property type="match status" value="1"/>
</dbReference>
<evidence type="ECO:0000313" key="9">
    <source>
        <dbReference type="EMBL" id="KAF5961808.1"/>
    </source>
</evidence>
<dbReference type="GO" id="GO:0005886">
    <property type="term" value="C:plasma membrane"/>
    <property type="evidence" value="ECO:0007669"/>
    <property type="project" value="UniProtKB-SubCell"/>
</dbReference>
<evidence type="ECO:0000256" key="1">
    <source>
        <dbReference type="ARBA" id="ARBA00004651"/>
    </source>
</evidence>
<keyword evidence="4 7" id="KW-0812">Transmembrane</keyword>
<dbReference type="AlphaFoldDB" id="A0A7J7IC69"/>
<evidence type="ECO:0000256" key="6">
    <source>
        <dbReference type="ARBA" id="ARBA00023136"/>
    </source>
</evidence>
<proteinExistence type="inferred from homology"/>
<keyword evidence="6 7" id="KW-0472">Membrane</keyword>
<protein>
    <recommendedName>
        <fullName evidence="7">CASP-like protein</fullName>
    </recommendedName>
</protein>
<gene>
    <name evidence="9" type="ORF">HYC85_003017</name>
</gene>
<feature type="non-terminal residue" evidence="9">
    <location>
        <position position="162"/>
    </location>
</feature>
<comment type="caution">
    <text evidence="9">The sequence shown here is derived from an EMBL/GenBank/DDBJ whole genome shotgun (WGS) entry which is preliminary data.</text>
</comment>
<evidence type="ECO:0000256" key="3">
    <source>
        <dbReference type="ARBA" id="ARBA00022475"/>
    </source>
</evidence>
<keyword evidence="5 7" id="KW-1133">Transmembrane helix</keyword>
<reference evidence="9 10" key="2">
    <citation type="submission" date="2020-07" db="EMBL/GenBank/DDBJ databases">
        <title>Genome assembly of wild tea tree DASZ reveals pedigree and selection history of tea varieties.</title>
        <authorList>
            <person name="Zhang W."/>
        </authorList>
    </citation>
    <scope>NUCLEOTIDE SEQUENCE [LARGE SCALE GENOMIC DNA]</scope>
    <source>
        <strain evidence="10">cv. G240</strain>
        <tissue evidence="9">Leaf</tissue>
    </source>
</reference>
<name>A0A7J7IC69_CAMSI</name>
<evidence type="ECO:0000313" key="10">
    <source>
        <dbReference type="Proteomes" id="UP000593564"/>
    </source>
</evidence>
<dbReference type="InterPro" id="IPR006459">
    <property type="entry name" value="CASP/CASPL"/>
</dbReference>
<dbReference type="NCBIfam" id="TIGR01569">
    <property type="entry name" value="A_tha_TIGR01569"/>
    <property type="match status" value="1"/>
</dbReference>
<accession>A0A7J7IC69</accession>
<feature type="transmembrane region" description="Helical" evidence="7">
    <location>
        <begin position="69"/>
        <end position="88"/>
    </location>
</feature>
<dbReference type="PANTHER" id="PTHR36488">
    <property type="entry name" value="CASP-LIKE PROTEIN 1U1"/>
    <property type="match status" value="1"/>
</dbReference>
<comment type="subunit">
    <text evidence="7">Homodimer and heterodimers.</text>
</comment>
<sequence>SFSLFITKKVKAGALELDDQASRGSSSSTPRNGMNRGVSTLDFILRLIAIMATLVSAIAMGTTSKTLPFITWFIHVSVFHLCTKLIRMSCINRFFVIANSIVCAYLVVCLAISILHITRSAAQGTRVILIFFDTVFSTTLLYMPLNECAVQNFFNLEKIQKM</sequence>